<dbReference type="AlphaFoldDB" id="J9DQ39"/>
<gene>
    <name evidence="2" type="ORF">EDEG_01134</name>
</gene>
<feature type="transmembrane region" description="Helical" evidence="1">
    <location>
        <begin position="176"/>
        <end position="195"/>
    </location>
</feature>
<reference evidence="3" key="2">
    <citation type="submission" date="2015-07" db="EMBL/GenBank/DDBJ databases">
        <title>Contrasting host-pathogen interactions and genome evolution in two generalist and specialist microsporidian pathogens of mosquitoes.</title>
        <authorList>
            <consortium name="The Broad Institute Genomics Platform"/>
            <consortium name="The Broad Institute Genome Sequencing Center for Infectious Disease"/>
            <person name="Cuomo C.A."/>
            <person name="Sanscrainte N.D."/>
            <person name="Goldberg J.M."/>
            <person name="Heiman D."/>
            <person name="Young S."/>
            <person name="Zeng Q."/>
            <person name="Becnel J.J."/>
            <person name="Birren B.W."/>
        </authorList>
    </citation>
    <scope>NUCLEOTIDE SEQUENCE [LARGE SCALE GENOMIC DNA]</scope>
    <source>
        <strain evidence="3">USNM 41457</strain>
    </source>
</reference>
<name>J9DQ39_EDHAE</name>
<evidence type="ECO:0000313" key="3">
    <source>
        <dbReference type="Proteomes" id="UP000003163"/>
    </source>
</evidence>
<keyword evidence="1" id="KW-1133">Transmembrane helix</keyword>
<dbReference type="HOGENOM" id="CLU_1004821_0_0_1"/>
<proteinExistence type="predicted"/>
<feature type="transmembrane region" description="Helical" evidence="1">
    <location>
        <begin position="140"/>
        <end position="164"/>
    </location>
</feature>
<feature type="transmembrane region" description="Helical" evidence="1">
    <location>
        <begin position="230"/>
        <end position="251"/>
    </location>
</feature>
<reference evidence="2 3" key="1">
    <citation type="submission" date="2011-08" db="EMBL/GenBank/DDBJ databases">
        <authorList>
            <person name="Liu Z.J."/>
            <person name="Shi F.L."/>
            <person name="Lu J.Q."/>
            <person name="Li M."/>
            <person name="Wang Z.L."/>
        </authorList>
    </citation>
    <scope>NUCLEOTIDE SEQUENCE [LARGE SCALE GENOMIC DNA]</scope>
    <source>
        <strain evidence="2 3">USNM 41457</strain>
    </source>
</reference>
<keyword evidence="3" id="KW-1185">Reference proteome</keyword>
<evidence type="ECO:0000313" key="2">
    <source>
        <dbReference type="EMBL" id="EJW04665.1"/>
    </source>
</evidence>
<dbReference type="EMBL" id="AFBI03000015">
    <property type="protein sequence ID" value="EJW04665.1"/>
    <property type="molecule type" value="Genomic_DNA"/>
</dbReference>
<evidence type="ECO:0000256" key="1">
    <source>
        <dbReference type="SAM" id="Phobius"/>
    </source>
</evidence>
<keyword evidence="1" id="KW-0812">Transmembrane</keyword>
<organism evidence="2 3">
    <name type="scientific">Edhazardia aedis (strain USNM 41457)</name>
    <name type="common">Microsporidian parasite</name>
    <dbReference type="NCBI Taxonomy" id="1003232"/>
    <lineage>
        <taxon>Eukaryota</taxon>
        <taxon>Fungi</taxon>
        <taxon>Fungi incertae sedis</taxon>
        <taxon>Microsporidia</taxon>
        <taxon>Edhazardia</taxon>
    </lineage>
</organism>
<keyword evidence="1" id="KW-0472">Membrane</keyword>
<sequence length="277" mass="32696">MTFLRMYNALEIHLFILIMILTIVFHALTFKKIPPNKQIHEIFLLPCLTITSGFFYLVEAIIKKKLIQAKFYTPIQFLTIIILSIQIKNRKMINLGYNIISILLQIFDYIAFCFFYFRWSKSQTWLLNKNNISVKAKDTYTLYITCISVIKLNILLTIPIIIFPRVNIPFDNTLKALNFIVTIASIFSSMVEFYHRDHMKIKQILIYSLKFAITTLILILMSFYVDLLPLESYVCVCFCLLGDLLAIIYLIKWSKSYKIFRMYRRIVDLQKNAISIN</sequence>
<protein>
    <submittedName>
        <fullName evidence="2">Uncharacterized protein</fullName>
    </submittedName>
</protein>
<comment type="caution">
    <text evidence="2">The sequence shown here is derived from an EMBL/GenBank/DDBJ whole genome shotgun (WGS) entry which is preliminary data.</text>
</comment>
<feature type="transmembrane region" description="Helical" evidence="1">
    <location>
        <begin position="69"/>
        <end position="87"/>
    </location>
</feature>
<feature type="transmembrane region" description="Helical" evidence="1">
    <location>
        <begin position="42"/>
        <end position="62"/>
    </location>
</feature>
<feature type="transmembrane region" description="Helical" evidence="1">
    <location>
        <begin position="12"/>
        <end position="30"/>
    </location>
</feature>
<feature type="transmembrane region" description="Helical" evidence="1">
    <location>
        <begin position="99"/>
        <end position="119"/>
    </location>
</feature>
<accession>J9DQ39</accession>
<dbReference type="InParanoid" id="J9DQ39"/>
<feature type="transmembrane region" description="Helical" evidence="1">
    <location>
        <begin position="204"/>
        <end position="224"/>
    </location>
</feature>
<dbReference type="Proteomes" id="UP000003163">
    <property type="component" value="Unassembled WGS sequence"/>
</dbReference>
<dbReference type="VEuPathDB" id="MicrosporidiaDB:EDEG_01134"/>